<keyword evidence="2" id="KW-1185">Reference proteome</keyword>
<dbReference type="EMBL" id="AHOM02000006">
    <property type="protein sequence ID" value="EJZ42240.1"/>
    <property type="molecule type" value="Genomic_DNA"/>
</dbReference>
<evidence type="ECO:0000313" key="2">
    <source>
        <dbReference type="Proteomes" id="UP000018720"/>
    </source>
</evidence>
<name>A0ABN0H9F8_9LEPT</name>
<organism evidence="1 2">
    <name type="scientific">Leptospira licerasiae str. MMD4847</name>
    <dbReference type="NCBI Taxonomy" id="1049971"/>
    <lineage>
        <taxon>Bacteria</taxon>
        <taxon>Pseudomonadati</taxon>
        <taxon>Spirochaetota</taxon>
        <taxon>Spirochaetia</taxon>
        <taxon>Leptospirales</taxon>
        <taxon>Leptospiraceae</taxon>
        <taxon>Leptospira</taxon>
    </lineage>
</organism>
<evidence type="ECO:0000313" key="1">
    <source>
        <dbReference type="EMBL" id="EJZ42240.1"/>
    </source>
</evidence>
<accession>A0ABN0H9F8</accession>
<sequence>MRLFYASKPCIFGAKGYSGLIVKNAKRNNLAGSNTIFFGSFRRVRERISSVIKKCGGNFLLNC</sequence>
<gene>
    <name evidence="1" type="ORF">LEP1GSC178_2363</name>
</gene>
<comment type="caution">
    <text evidence="1">The sequence shown here is derived from an EMBL/GenBank/DDBJ whole genome shotgun (WGS) entry which is preliminary data.</text>
</comment>
<protein>
    <submittedName>
        <fullName evidence="1">Uncharacterized protein</fullName>
    </submittedName>
</protein>
<dbReference type="Proteomes" id="UP000018720">
    <property type="component" value="Unassembled WGS sequence"/>
</dbReference>
<proteinExistence type="predicted"/>
<reference evidence="1 2" key="1">
    <citation type="submission" date="2012-08" db="EMBL/GenBank/DDBJ databases">
        <authorList>
            <person name="Harkins D.M."/>
            <person name="Durkin A.S."/>
            <person name="Selengut J.D."/>
            <person name="Sanka R."/>
            <person name="DePew J."/>
            <person name="Purushe J."/>
            <person name="Matthias M.A."/>
            <person name="Vinetz J.M."/>
            <person name="Sutton G.G."/>
            <person name="Nelson W.C."/>
            <person name="Fouts D.E."/>
        </authorList>
    </citation>
    <scope>NUCLEOTIDE SEQUENCE [LARGE SCALE GENOMIC DNA]</scope>
    <source>
        <strain evidence="1 2">MMD4847</strain>
    </source>
</reference>